<dbReference type="InterPro" id="IPR029044">
    <property type="entry name" value="Nucleotide-diphossugar_trans"/>
</dbReference>
<evidence type="ECO:0000313" key="1">
    <source>
        <dbReference type="EMBL" id="GAG35968.1"/>
    </source>
</evidence>
<name>X0XH68_9ZZZZ</name>
<comment type="caution">
    <text evidence="1">The sequence shown here is derived from an EMBL/GenBank/DDBJ whole genome shotgun (WGS) entry which is preliminary data.</text>
</comment>
<dbReference type="Pfam" id="PF04488">
    <property type="entry name" value="Gly_transf_sug"/>
    <property type="match status" value="1"/>
</dbReference>
<evidence type="ECO:0008006" key="2">
    <source>
        <dbReference type="Google" id="ProtNLM"/>
    </source>
</evidence>
<feature type="non-terminal residue" evidence="1">
    <location>
        <position position="161"/>
    </location>
</feature>
<sequence>MWHYYQASDNYGEQSDLLRFEILRAEGGIYVDHDVACVKSFEGLNAAYDLYCGMELPYPTSLSSCVLPTNNLLGVKAGHPILEKGMDWLEERWEQIEKDYPGRDRDATINRVAHRTFLVLGETFKKYSNLEGNRDIALPTLYFNSPKKEWALFSQHQYHGG</sequence>
<gene>
    <name evidence="1" type="ORF">S01H1_70747</name>
</gene>
<dbReference type="AlphaFoldDB" id="X0XH68"/>
<reference evidence="1" key="1">
    <citation type="journal article" date="2014" name="Front. Microbiol.">
        <title>High frequency of phylogenetically diverse reductive dehalogenase-homologous genes in deep subseafloor sedimentary metagenomes.</title>
        <authorList>
            <person name="Kawai M."/>
            <person name="Futagami T."/>
            <person name="Toyoda A."/>
            <person name="Takaki Y."/>
            <person name="Nishi S."/>
            <person name="Hori S."/>
            <person name="Arai W."/>
            <person name="Tsubouchi T."/>
            <person name="Morono Y."/>
            <person name="Uchiyama I."/>
            <person name="Ito T."/>
            <person name="Fujiyama A."/>
            <person name="Inagaki F."/>
            <person name="Takami H."/>
        </authorList>
    </citation>
    <scope>NUCLEOTIDE SEQUENCE</scope>
    <source>
        <strain evidence="1">Expedition CK06-06</strain>
    </source>
</reference>
<organism evidence="1">
    <name type="scientific">marine sediment metagenome</name>
    <dbReference type="NCBI Taxonomy" id="412755"/>
    <lineage>
        <taxon>unclassified sequences</taxon>
        <taxon>metagenomes</taxon>
        <taxon>ecological metagenomes</taxon>
    </lineage>
</organism>
<dbReference type="EMBL" id="BARS01047064">
    <property type="protein sequence ID" value="GAG35968.1"/>
    <property type="molecule type" value="Genomic_DNA"/>
</dbReference>
<proteinExistence type="predicted"/>
<accession>X0XH68</accession>
<dbReference type="InterPro" id="IPR007577">
    <property type="entry name" value="GlycoTrfase_DXD_sugar-bd_CS"/>
</dbReference>
<dbReference type="Gene3D" id="3.90.550.20">
    <property type="match status" value="1"/>
</dbReference>
<protein>
    <recommendedName>
        <fullName evidence="2">Nucleotide-diphospho-sugar transferase domain-containing protein</fullName>
    </recommendedName>
</protein>
<dbReference type="SUPFAM" id="SSF53448">
    <property type="entry name" value="Nucleotide-diphospho-sugar transferases"/>
    <property type="match status" value="1"/>
</dbReference>